<dbReference type="Pfam" id="PF00528">
    <property type="entry name" value="BPD_transp_1"/>
    <property type="match status" value="1"/>
</dbReference>
<dbReference type="InterPro" id="IPR050366">
    <property type="entry name" value="BP-dependent_transpt_permease"/>
</dbReference>
<evidence type="ECO:0000313" key="9">
    <source>
        <dbReference type="EMBL" id="KIC04399.1"/>
    </source>
</evidence>
<dbReference type="InterPro" id="IPR035906">
    <property type="entry name" value="MetI-like_sf"/>
</dbReference>
<comment type="caution">
    <text evidence="9">The sequence shown here is derived from an EMBL/GenBank/DDBJ whole genome shotgun (WGS) entry which is preliminary data.</text>
</comment>
<proteinExistence type="inferred from homology"/>
<feature type="transmembrane region" description="Helical" evidence="7">
    <location>
        <begin position="277"/>
        <end position="300"/>
    </location>
</feature>
<sequence length="311" mass="33950">MFKKKTTEKAYSGQEVVENIQKKNEEASGLKVLAREFAKDRGALGALILLIILFLGIFIGALFLNTDKVMTVDIFKQYNHPGTDGMLLGGDEGGRDVFKMLILGARNSLLIGIAITVLIEVIGTVFGLVAGYYGGKVDNIMMRFLDFMMVLPTLMIIIVIVTIIPKYTMWSFVLIMSAFYWVGTARLIRSKALSESKKDYISASKTSGSSDLKIILKELLPNLSSIIIVDATLMLAGNIGIEVSLTYLGFGFPDSVPSLGTLVGYANDPSVLTLRPWVWLPAALLILVICVGISYVGNVLRRAADARQRLG</sequence>
<dbReference type="EMBL" id="AWYA01000106">
    <property type="protein sequence ID" value="KIC04399.1"/>
    <property type="molecule type" value="Genomic_DNA"/>
</dbReference>
<dbReference type="InterPro" id="IPR000515">
    <property type="entry name" value="MetI-like"/>
</dbReference>
<dbReference type="SUPFAM" id="SSF161098">
    <property type="entry name" value="MetI-like"/>
    <property type="match status" value="1"/>
</dbReference>
<keyword evidence="4 7" id="KW-0812">Transmembrane</keyword>
<keyword evidence="2 7" id="KW-0813">Transport</keyword>
<dbReference type="GO" id="GO:0055085">
    <property type="term" value="P:transmembrane transport"/>
    <property type="evidence" value="ECO:0007669"/>
    <property type="project" value="InterPro"/>
</dbReference>
<keyword evidence="5 7" id="KW-1133">Transmembrane helix</keyword>
<evidence type="ECO:0000313" key="10">
    <source>
        <dbReference type="Proteomes" id="UP000031011"/>
    </source>
</evidence>
<dbReference type="CDD" id="cd06261">
    <property type="entry name" value="TM_PBP2"/>
    <property type="match status" value="1"/>
</dbReference>
<evidence type="ECO:0000256" key="4">
    <source>
        <dbReference type="ARBA" id="ARBA00022692"/>
    </source>
</evidence>
<dbReference type="GO" id="GO:0005886">
    <property type="term" value="C:plasma membrane"/>
    <property type="evidence" value="ECO:0007669"/>
    <property type="project" value="UniProtKB-SubCell"/>
</dbReference>
<reference evidence="9 10" key="1">
    <citation type="journal article" date="2015" name="BMC Microbiol.">
        <title>Lactobacillus ruminis strains cluster according to their mammalian gut source.</title>
        <authorList>
            <person name="O' Donnell M.M."/>
            <person name="Harris H.M."/>
            <person name="Lynch D.B."/>
            <person name="Ross R.P."/>
            <person name="O'Toole P.W."/>
        </authorList>
    </citation>
    <scope>NUCLEOTIDE SEQUENCE [LARGE SCALE GENOMIC DNA]</scope>
    <source>
        <strain evidence="9 10">DPC 6832</strain>
    </source>
</reference>
<feature type="transmembrane region" description="Helical" evidence="7">
    <location>
        <begin position="43"/>
        <end position="64"/>
    </location>
</feature>
<keyword evidence="3" id="KW-1003">Cell membrane</keyword>
<evidence type="ECO:0000256" key="1">
    <source>
        <dbReference type="ARBA" id="ARBA00004651"/>
    </source>
</evidence>
<dbReference type="Gene3D" id="1.10.3720.10">
    <property type="entry name" value="MetI-like"/>
    <property type="match status" value="1"/>
</dbReference>
<dbReference type="PANTHER" id="PTHR43386">
    <property type="entry name" value="OLIGOPEPTIDE TRANSPORT SYSTEM PERMEASE PROTEIN APPC"/>
    <property type="match status" value="1"/>
</dbReference>
<evidence type="ECO:0000256" key="7">
    <source>
        <dbReference type="RuleBase" id="RU363032"/>
    </source>
</evidence>
<feature type="domain" description="ABC transmembrane type-1" evidence="8">
    <location>
        <begin position="105"/>
        <end position="297"/>
    </location>
</feature>
<dbReference type="PANTHER" id="PTHR43386:SF1">
    <property type="entry name" value="D,D-DIPEPTIDE TRANSPORT SYSTEM PERMEASE PROTEIN DDPC-RELATED"/>
    <property type="match status" value="1"/>
</dbReference>
<feature type="transmembrane region" description="Helical" evidence="7">
    <location>
        <begin position="109"/>
        <end position="132"/>
    </location>
</feature>
<protein>
    <submittedName>
        <fullName evidence="9">Oligopeptide ABC superfamily ATP binding cassette transporter</fullName>
    </submittedName>
</protein>
<evidence type="ECO:0000256" key="5">
    <source>
        <dbReference type="ARBA" id="ARBA00022989"/>
    </source>
</evidence>
<comment type="similarity">
    <text evidence="7">Belongs to the binding-protein-dependent transport system permease family.</text>
</comment>
<dbReference type="Proteomes" id="UP000031011">
    <property type="component" value="Unassembled WGS sequence"/>
</dbReference>
<accession>A0A837DU37</accession>
<keyword evidence="6 7" id="KW-0472">Membrane</keyword>
<gene>
    <name evidence="9" type="ORF">LRN_1527</name>
</gene>
<evidence type="ECO:0000256" key="6">
    <source>
        <dbReference type="ARBA" id="ARBA00023136"/>
    </source>
</evidence>
<feature type="transmembrane region" description="Helical" evidence="7">
    <location>
        <begin position="219"/>
        <end position="241"/>
    </location>
</feature>
<feature type="transmembrane region" description="Helical" evidence="7">
    <location>
        <begin position="144"/>
        <end position="164"/>
    </location>
</feature>
<evidence type="ECO:0000259" key="8">
    <source>
        <dbReference type="PROSITE" id="PS50928"/>
    </source>
</evidence>
<evidence type="ECO:0000256" key="3">
    <source>
        <dbReference type="ARBA" id="ARBA00022475"/>
    </source>
</evidence>
<feature type="transmembrane region" description="Helical" evidence="7">
    <location>
        <begin position="170"/>
        <end position="188"/>
    </location>
</feature>
<comment type="subcellular location">
    <subcellularLocation>
        <location evidence="1 7">Cell membrane</location>
        <topology evidence="1 7">Multi-pass membrane protein</topology>
    </subcellularLocation>
</comment>
<dbReference type="AlphaFoldDB" id="A0A837DU37"/>
<evidence type="ECO:0000256" key="2">
    <source>
        <dbReference type="ARBA" id="ARBA00022448"/>
    </source>
</evidence>
<organism evidence="9 10">
    <name type="scientific">Ligilactobacillus ruminis DPC 6832</name>
    <dbReference type="NCBI Taxonomy" id="1402208"/>
    <lineage>
        <taxon>Bacteria</taxon>
        <taxon>Bacillati</taxon>
        <taxon>Bacillota</taxon>
        <taxon>Bacilli</taxon>
        <taxon>Lactobacillales</taxon>
        <taxon>Lactobacillaceae</taxon>
        <taxon>Ligilactobacillus</taxon>
    </lineage>
</organism>
<dbReference type="PROSITE" id="PS50928">
    <property type="entry name" value="ABC_TM1"/>
    <property type="match status" value="1"/>
</dbReference>
<name>A0A837DU37_9LACO</name>